<keyword evidence="6" id="KW-0653">Protein transport</keyword>
<evidence type="ECO:0000256" key="6">
    <source>
        <dbReference type="RuleBase" id="RU004057"/>
    </source>
</evidence>
<keyword evidence="5 8" id="KW-0472">Membrane</keyword>
<dbReference type="SUPFAM" id="SSF49899">
    <property type="entry name" value="Concanavalin A-like lectins/glucanases"/>
    <property type="match status" value="1"/>
</dbReference>
<protein>
    <submittedName>
        <fullName evidence="12">DUF2341 domain-containing protein</fullName>
    </submittedName>
</protein>
<name>A0A952KCK3_9PROT</name>
<evidence type="ECO:0000256" key="1">
    <source>
        <dbReference type="ARBA" id="ARBA00004651"/>
    </source>
</evidence>
<evidence type="ECO:0000259" key="11">
    <source>
        <dbReference type="Pfam" id="PF10102"/>
    </source>
</evidence>
<feature type="region of interest" description="Disordered" evidence="7">
    <location>
        <begin position="326"/>
        <end position="360"/>
    </location>
</feature>
<dbReference type="Gene3D" id="2.60.120.200">
    <property type="match status" value="1"/>
</dbReference>
<evidence type="ECO:0000256" key="3">
    <source>
        <dbReference type="ARBA" id="ARBA00022692"/>
    </source>
</evidence>
<dbReference type="InterPro" id="IPR018765">
    <property type="entry name" value="DUF2341"/>
</dbReference>
<organism evidence="12 13">
    <name type="scientific">Inquilinus limosus</name>
    <dbReference type="NCBI Taxonomy" id="171674"/>
    <lineage>
        <taxon>Bacteria</taxon>
        <taxon>Pseudomonadati</taxon>
        <taxon>Pseudomonadota</taxon>
        <taxon>Alphaproteobacteria</taxon>
        <taxon>Rhodospirillales</taxon>
        <taxon>Rhodospirillaceae</taxon>
        <taxon>Inquilinus</taxon>
    </lineage>
</organism>
<feature type="transmembrane region" description="Helical" evidence="8">
    <location>
        <begin position="562"/>
        <end position="591"/>
    </location>
</feature>
<sequence length="659" mass="68105">MRRFLPTRPLPTVRLLLAALLALLLTPQAASAWWNSEWTLRKPITVDLGPSAGAVPGMAGRAQVLVRLSAGNFNFLAAKDDGSDLRVIAEDDKTPLNFHIEKFDNLFEMGLIWVDLPNAAADKPQTIWLYWGNDKATGTSNAKAGYDAAQALVWHFTEPGSLPLDSTGYANNAAQSTAPKVDASFIAGGIGFDGNGTVMLPATPSLAVPQGGAFTWSAWVKPGTLQPNAVIYEKEAAAGLIQSGGLAIGLDQATPFVSVDAGAGPQRIAAAAPVAAGTWTHLAVTVAAGQVTLYVDGRPAGTGSVAVPALAGAAILGGPFVRPPPPEPVAPPAAEAVPGAVPAPGTASGATPPAEAPAPAPVAPPAPVFAHYVGELDELEIAAVARPGPAILLAARSAAADSKLLAFGTDEEGSGFDLGHFNAILASVTVDGWAVIGFLGLMLVLSWVVMVSKIGYVNRVDGANKRFLVPFRRLVADLAALDQGDPDDATAPARLAGGTEAKTYRNASLYRLYHVGAEEITHRAKAARGKPGRLVLSPESIAAIRATLDATLTREIQRANRLMVVLTIAISGGPFLGLLGTVVGVMITFAAIAESGQVNINSIAPGIAGALVATVAGLAVAIPALFGYNYLASRIRDITADMQVFVDEFTTKMAEFYAR</sequence>
<keyword evidence="2" id="KW-1003">Cell membrane</keyword>
<keyword evidence="9" id="KW-0732">Signal</keyword>
<reference evidence="12" key="1">
    <citation type="submission" date="2020-06" db="EMBL/GenBank/DDBJ databases">
        <title>Stable isotope informed genome-resolved metagenomics uncovers potential trophic interactions in rhizosphere soil.</title>
        <authorList>
            <person name="Starr E.P."/>
            <person name="Shi S."/>
            <person name="Blazewicz S.J."/>
            <person name="Koch B.J."/>
            <person name="Probst A.J."/>
            <person name="Hungate B.A."/>
            <person name="Pett-Ridge J."/>
            <person name="Firestone M.K."/>
            <person name="Banfield J.F."/>
        </authorList>
    </citation>
    <scope>NUCLEOTIDE SEQUENCE</scope>
    <source>
        <strain evidence="12">YM_69_17</strain>
    </source>
</reference>
<evidence type="ECO:0000256" key="7">
    <source>
        <dbReference type="SAM" id="MobiDB-lite"/>
    </source>
</evidence>
<feature type="signal peptide" evidence="9">
    <location>
        <begin position="1"/>
        <end position="32"/>
    </location>
</feature>
<dbReference type="Pfam" id="PF01618">
    <property type="entry name" value="MotA_ExbB"/>
    <property type="match status" value="1"/>
</dbReference>
<evidence type="ECO:0000256" key="2">
    <source>
        <dbReference type="ARBA" id="ARBA00022475"/>
    </source>
</evidence>
<dbReference type="PANTHER" id="PTHR30625:SF3">
    <property type="entry name" value="TOL-PAL SYSTEM PROTEIN TOLQ"/>
    <property type="match status" value="1"/>
</dbReference>
<keyword evidence="3 8" id="KW-0812">Transmembrane</keyword>
<dbReference type="InterPro" id="IPR050790">
    <property type="entry name" value="ExbB/TolQ_transport"/>
</dbReference>
<dbReference type="InterPro" id="IPR013320">
    <property type="entry name" value="ConA-like_dom_sf"/>
</dbReference>
<dbReference type="GO" id="GO:0005886">
    <property type="term" value="C:plasma membrane"/>
    <property type="evidence" value="ECO:0007669"/>
    <property type="project" value="UniProtKB-SubCell"/>
</dbReference>
<comment type="similarity">
    <text evidence="6">Belongs to the exbB/tolQ family.</text>
</comment>
<comment type="subcellular location">
    <subcellularLocation>
        <location evidence="1">Cell membrane</location>
        <topology evidence="1">Multi-pass membrane protein</topology>
    </subcellularLocation>
    <subcellularLocation>
        <location evidence="6">Membrane</location>
        <topology evidence="6">Multi-pass membrane protein</topology>
    </subcellularLocation>
</comment>
<dbReference type="AlphaFoldDB" id="A0A952KCK3"/>
<feature type="chain" id="PRO_5037269177" evidence="9">
    <location>
        <begin position="33"/>
        <end position="659"/>
    </location>
</feature>
<evidence type="ECO:0000313" key="13">
    <source>
        <dbReference type="Proteomes" id="UP000700706"/>
    </source>
</evidence>
<keyword evidence="6" id="KW-0813">Transport</keyword>
<feature type="domain" description="DUF2341" evidence="11">
    <location>
        <begin position="81"/>
        <end position="145"/>
    </location>
</feature>
<gene>
    <name evidence="12" type="ORF">JF625_07440</name>
</gene>
<evidence type="ECO:0000259" key="10">
    <source>
        <dbReference type="Pfam" id="PF01618"/>
    </source>
</evidence>
<evidence type="ECO:0000256" key="8">
    <source>
        <dbReference type="SAM" id="Phobius"/>
    </source>
</evidence>
<dbReference type="GO" id="GO:0017038">
    <property type="term" value="P:protein import"/>
    <property type="evidence" value="ECO:0007669"/>
    <property type="project" value="TreeGrafter"/>
</dbReference>
<evidence type="ECO:0000313" key="12">
    <source>
        <dbReference type="EMBL" id="MBW8724973.1"/>
    </source>
</evidence>
<proteinExistence type="inferred from homology"/>
<dbReference type="InterPro" id="IPR002898">
    <property type="entry name" value="MotA_ExbB_proton_chnl"/>
</dbReference>
<evidence type="ECO:0000256" key="5">
    <source>
        <dbReference type="ARBA" id="ARBA00023136"/>
    </source>
</evidence>
<feature type="domain" description="MotA/TolQ/ExbB proton channel" evidence="10">
    <location>
        <begin position="540"/>
        <end position="643"/>
    </location>
</feature>
<dbReference type="PANTHER" id="PTHR30625">
    <property type="entry name" value="PROTEIN TOLQ"/>
    <property type="match status" value="1"/>
</dbReference>
<dbReference type="Pfam" id="PF13385">
    <property type="entry name" value="Laminin_G_3"/>
    <property type="match status" value="1"/>
</dbReference>
<evidence type="ECO:0000256" key="9">
    <source>
        <dbReference type="SAM" id="SignalP"/>
    </source>
</evidence>
<dbReference type="Proteomes" id="UP000700706">
    <property type="component" value="Unassembled WGS sequence"/>
</dbReference>
<comment type="caution">
    <text evidence="12">The sequence shown here is derived from an EMBL/GenBank/DDBJ whole genome shotgun (WGS) entry which is preliminary data.</text>
</comment>
<dbReference type="Pfam" id="PF10102">
    <property type="entry name" value="DUF2341"/>
    <property type="match status" value="1"/>
</dbReference>
<feature type="compositionally biased region" description="Low complexity" evidence="7">
    <location>
        <begin position="332"/>
        <end position="353"/>
    </location>
</feature>
<keyword evidence="4 8" id="KW-1133">Transmembrane helix</keyword>
<feature type="transmembrane region" description="Helical" evidence="8">
    <location>
        <begin position="432"/>
        <end position="456"/>
    </location>
</feature>
<feature type="transmembrane region" description="Helical" evidence="8">
    <location>
        <begin position="603"/>
        <end position="626"/>
    </location>
</feature>
<accession>A0A952KCK3</accession>
<evidence type="ECO:0000256" key="4">
    <source>
        <dbReference type="ARBA" id="ARBA00022989"/>
    </source>
</evidence>
<dbReference type="EMBL" id="JAEKLZ010000157">
    <property type="protein sequence ID" value="MBW8724973.1"/>
    <property type="molecule type" value="Genomic_DNA"/>
</dbReference>